<gene>
    <name evidence="11" type="ORF">H8E80_06450</name>
</gene>
<comment type="cofactor">
    <cofactor evidence="1">
        <name>pyridoxal 5'-phosphate</name>
        <dbReference type="ChEBI" id="CHEBI:597326"/>
    </cofactor>
</comment>
<dbReference type="Gene3D" id="3.20.20.70">
    <property type="entry name" value="Aldolase class I"/>
    <property type="match status" value="1"/>
</dbReference>
<accession>A0A8J6N5D1</accession>
<dbReference type="GO" id="GO:0046872">
    <property type="term" value="F:metal ion binding"/>
    <property type="evidence" value="ECO:0007669"/>
    <property type="project" value="UniProtKB-KW"/>
</dbReference>
<dbReference type="SUPFAM" id="SSF102114">
    <property type="entry name" value="Radical SAM enzymes"/>
    <property type="match status" value="1"/>
</dbReference>
<keyword evidence="6" id="KW-0479">Metal-binding</keyword>
<dbReference type="InterPro" id="IPR007197">
    <property type="entry name" value="rSAM"/>
</dbReference>
<dbReference type="GO" id="GO:0051539">
    <property type="term" value="F:4 iron, 4 sulfur cluster binding"/>
    <property type="evidence" value="ECO:0007669"/>
    <property type="project" value="UniProtKB-KW"/>
</dbReference>
<dbReference type="InterPro" id="IPR003739">
    <property type="entry name" value="Lys_aminomutase/Glu_NH3_mut"/>
</dbReference>
<comment type="caution">
    <text evidence="11">The sequence shown here is derived from an EMBL/GenBank/DDBJ whole genome shotgun (WGS) entry which is preliminary data.</text>
</comment>
<keyword evidence="5" id="KW-0949">S-adenosyl-L-methionine</keyword>
<evidence type="ECO:0000256" key="3">
    <source>
        <dbReference type="ARBA" id="ARBA00008703"/>
    </source>
</evidence>
<keyword evidence="7" id="KW-0663">Pyridoxal phosphate</keyword>
<comment type="cofactor">
    <cofactor evidence="2">
        <name>[4Fe-4S] cluster</name>
        <dbReference type="ChEBI" id="CHEBI:49883"/>
    </cofactor>
</comment>
<comment type="similarity">
    <text evidence="3">Belongs to the radical SAM superfamily. KamA family.</text>
</comment>
<dbReference type="PANTHER" id="PTHR30538:SF0">
    <property type="entry name" value="L-LYSINE 2,3-AMINOMUTASE AQ_1632-RELATED"/>
    <property type="match status" value="1"/>
</dbReference>
<dbReference type="PROSITE" id="PS51918">
    <property type="entry name" value="RADICAL_SAM"/>
    <property type="match status" value="1"/>
</dbReference>
<keyword evidence="8" id="KW-0408">Iron</keyword>
<dbReference type="InterPro" id="IPR013785">
    <property type="entry name" value="Aldolase_TIM"/>
</dbReference>
<dbReference type="InterPro" id="IPR058240">
    <property type="entry name" value="rSAM_sf"/>
</dbReference>
<evidence type="ECO:0000256" key="8">
    <source>
        <dbReference type="ARBA" id="ARBA00023004"/>
    </source>
</evidence>
<dbReference type="SFLD" id="SFLDG01070">
    <property type="entry name" value="PLP-dependent"/>
    <property type="match status" value="1"/>
</dbReference>
<protein>
    <submittedName>
        <fullName evidence="11">Lysine 2,3-aminomutase</fullName>
    </submittedName>
</protein>
<evidence type="ECO:0000313" key="12">
    <source>
        <dbReference type="Proteomes" id="UP000603545"/>
    </source>
</evidence>
<evidence type="ECO:0000256" key="6">
    <source>
        <dbReference type="ARBA" id="ARBA00022723"/>
    </source>
</evidence>
<organism evidence="11 12">
    <name type="scientific">Candidatus Desulfaltia bathyphila</name>
    <dbReference type="NCBI Taxonomy" id="2841697"/>
    <lineage>
        <taxon>Bacteria</taxon>
        <taxon>Pseudomonadati</taxon>
        <taxon>Thermodesulfobacteriota</taxon>
        <taxon>Desulfobacteria</taxon>
        <taxon>Desulfobacterales</taxon>
        <taxon>Desulfobacterales incertae sedis</taxon>
        <taxon>Candidatus Desulfaltia</taxon>
    </lineage>
</organism>
<dbReference type="SFLD" id="SFLDS00029">
    <property type="entry name" value="Radical_SAM"/>
    <property type="match status" value="1"/>
</dbReference>
<evidence type="ECO:0000256" key="5">
    <source>
        <dbReference type="ARBA" id="ARBA00022691"/>
    </source>
</evidence>
<evidence type="ECO:0000256" key="9">
    <source>
        <dbReference type="ARBA" id="ARBA00023014"/>
    </source>
</evidence>
<dbReference type="GO" id="GO:0003824">
    <property type="term" value="F:catalytic activity"/>
    <property type="evidence" value="ECO:0007669"/>
    <property type="project" value="InterPro"/>
</dbReference>
<evidence type="ECO:0000256" key="1">
    <source>
        <dbReference type="ARBA" id="ARBA00001933"/>
    </source>
</evidence>
<sequence length="436" mass="50709">MLNKADKIFPEKYKLYSRKNIDQILRLKNLPRELLVAIKTVSAVLPFRVNNYIIDELIDWNNIPQDPLYQLTFPQPEMLDKQDFKQMNELLMKKTSEKDILTAARKIQMSMNPHPAGQMDMNVPEENGKNINGMQHKYHETVLFFPTQGQTCHAYCTYCFRWAQFIGLESIKFASSDIYALVNYLQKHPEVTDVLFTGGDPLFMRTKILRRYIEPLIKERPGNLRSIRIGTKVPAYWPYRFLTDNDADDLMRLFEQVVASGLHLSIMSHFSHYREIETTVAQAAIKRILSTGAVVRCQAPLVRHVNDDHAIWAKMWQTQVKIGAIPYYMFVERDTGPKNYFEIPLERTYRIFTKAYKKVSGLCRTVRGPSMSATPGKIMIDGITEIGGEKLFALKFIQGRNPNWTNQIFFARFDKEASWLDDLEPAFGEEDFFFNQ</sequence>
<dbReference type="CDD" id="cd01335">
    <property type="entry name" value="Radical_SAM"/>
    <property type="match status" value="1"/>
</dbReference>
<reference evidence="11 12" key="1">
    <citation type="submission" date="2020-08" db="EMBL/GenBank/DDBJ databases">
        <title>Bridging the membrane lipid divide: bacteria of the FCB group superphylum have the potential to synthesize archaeal ether lipids.</title>
        <authorList>
            <person name="Villanueva L."/>
            <person name="Von Meijenfeldt F.A.B."/>
            <person name="Westbye A.B."/>
            <person name="Yadav S."/>
            <person name="Hopmans E.C."/>
            <person name="Dutilh B.E."/>
            <person name="Sinninghe Damste J.S."/>
        </authorList>
    </citation>
    <scope>NUCLEOTIDE SEQUENCE [LARGE SCALE GENOMIC DNA]</scope>
    <source>
        <strain evidence="11">NIOZ-UU82</strain>
    </source>
</reference>
<dbReference type="Proteomes" id="UP000603545">
    <property type="component" value="Unassembled WGS sequence"/>
</dbReference>
<evidence type="ECO:0000313" key="11">
    <source>
        <dbReference type="EMBL" id="MBC8199669.1"/>
    </source>
</evidence>
<dbReference type="AlphaFoldDB" id="A0A8J6N5D1"/>
<dbReference type="EMBL" id="JACNLL010000060">
    <property type="protein sequence ID" value="MBC8199669.1"/>
    <property type="molecule type" value="Genomic_DNA"/>
</dbReference>
<keyword evidence="4" id="KW-0004">4Fe-4S</keyword>
<proteinExistence type="inferred from homology"/>
<evidence type="ECO:0000256" key="4">
    <source>
        <dbReference type="ARBA" id="ARBA00022485"/>
    </source>
</evidence>
<evidence type="ECO:0000256" key="7">
    <source>
        <dbReference type="ARBA" id="ARBA00022898"/>
    </source>
</evidence>
<feature type="domain" description="Radical SAM core" evidence="10">
    <location>
        <begin position="136"/>
        <end position="362"/>
    </location>
</feature>
<dbReference type="PANTHER" id="PTHR30538">
    <property type="entry name" value="LYSINE 2,3-AMINOMUTASE-RELATED"/>
    <property type="match status" value="1"/>
</dbReference>
<evidence type="ECO:0000256" key="2">
    <source>
        <dbReference type="ARBA" id="ARBA00001966"/>
    </source>
</evidence>
<evidence type="ECO:0000259" key="10">
    <source>
        <dbReference type="PROSITE" id="PS51918"/>
    </source>
</evidence>
<name>A0A8J6N5D1_9BACT</name>
<keyword evidence="9" id="KW-0411">Iron-sulfur</keyword>